<proteinExistence type="predicted"/>
<organism evidence="1 2">
    <name type="scientific">Brevibacillus reuszeri</name>
    <dbReference type="NCBI Taxonomy" id="54915"/>
    <lineage>
        <taxon>Bacteria</taxon>
        <taxon>Bacillati</taxon>
        <taxon>Bacillota</taxon>
        <taxon>Bacilli</taxon>
        <taxon>Bacillales</taxon>
        <taxon>Paenibacillaceae</taxon>
        <taxon>Brevibacillus</taxon>
    </lineage>
</organism>
<reference evidence="2" key="1">
    <citation type="submission" date="2015-07" db="EMBL/GenBank/DDBJ databases">
        <title>Genome sequencing project for genomic taxonomy and phylogenomics of Bacillus-like bacteria.</title>
        <authorList>
            <person name="Liu B."/>
            <person name="Wang J."/>
            <person name="Zhu Y."/>
            <person name="Liu G."/>
            <person name="Chen Q."/>
            <person name="Chen Z."/>
            <person name="Lan J."/>
            <person name="Che J."/>
            <person name="Ge C."/>
            <person name="Shi H."/>
            <person name="Pan Z."/>
            <person name="Liu X."/>
        </authorList>
    </citation>
    <scope>NUCLEOTIDE SEQUENCE [LARGE SCALE GENOMIC DNA]</scope>
    <source>
        <strain evidence="2">DSM 9887</strain>
    </source>
</reference>
<protein>
    <submittedName>
        <fullName evidence="1">Uncharacterized protein</fullName>
    </submittedName>
</protein>
<gene>
    <name evidence="1" type="ORF">ADS79_25205</name>
</gene>
<dbReference type="PATRIC" id="fig|54915.3.peg.4192"/>
<evidence type="ECO:0000313" key="1">
    <source>
        <dbReference type="EMBL" id="KNB69219.1"/>
    </source>
</evidence>
<evidence type="ECO:0000313" key="2">
    <source>
        <dbReference type="Proteomes" id="UP000036834"/>
    </source>
</evidence>
<dbReference type="STRING" id="54915.ADS79_25205"/>
<dbReference type="AlphaFoldDB" id="A0A0K9YKM7"/>
<dbReference type="Proteomes" id="UP000036834">
    <property type="component" value="Unassembled WGS sequence"/>
</dbReference>
<accession>A0A0K9YKM7</accession>
<sequence length="157" mass="18363">MSQGLLWRRGNWRKRSRFLGRLHGGITVRLHEKRETASKSSSFVKFLMGGRQTSYFPFAITPRLAPQRSSLFSPVSSHLLWAVGLSFLRDDMRKTKINKQKYRKMLFLPLRKQPFPTKQKNRSPFYGLQPYHDFAAFISSTAAIPTRDEQCRHAHRP</sequence>
<name>A0A0K9YKM7_9BACL</name>
<dbReference type="EMBL" id="LGIQ01000011">
    <property type="protein sequence ID" value="KNB69219.1"/>
    <property type="molecule type" value="Genomic_DNA"/>
</dbReference>
<comment type="caution">
    <text evidence="1">The sequence shown here is derived from an EMBL/GenBank/DDBJ whole genome shotgun (WGS) entry which is preliminary data.</text>
</comment>